<keyword evidence="1" id="KW-0472">Membrane</keyword>
<dbReference type="Proteomes" id="UP000296822">
    <property type="component" value="Chromosome"/>
</dbReference>
<reference evidence="2 3" key="1">
    <citation type="journal article" date="2019" name="Nat. Commun.">
        <title>A new type of DNA phosphorothioation-based antiviral system in archaea.</title>
        <authorList>
            <person name="Xiong L."/>
            <person name="Liu S."/>
            <person name="Chen S."/>
            <person name="Xiao Y."/>
            <person name="Zhu B."/>
            <person name="Gao Y."/>
            <person name="Zhang Y."/>
            <person name="Chen B."/>
            <person name="Luo J."/>
            <person name="Deng Z."/>
            <person name="Chen X."/>
            <person name="Wang L."/>
            <person name="Chen S."/>
        </authorList>
    </citation>
    <scope>NUCLEOTIDE SEQUENCE [LARGE SCALE GENOMIC DNA]</scope>
    <source>
        <strain evidence="2 3">JCM 10635</strain>
    </source>
</reference>
<protein>
    <recommendedName>
        <fullName evidence="4">DUF3267 domain-containing protein</fullName>
    </recommendedName>
</protein>
<evidence type="ECO:0000256" key="1">
    <source>
        <dbReference type="SAM" id="Phobius"/>
    </source>
</evidence>
<proteinExistence type="predicted"/>
<organism evidence="2 3">
    <name type="scientific">Natronorubrum bangense</name>
    <dbReference type="NCBI Taxonomy" id="61858"/>
    <lineage>
        <taxon>Archaea</taxon>
        <taxon>Methanobacteriati</taxon>
        <taxon>Methanobacteriota</taxon>
        <taxon>Stenosarchaea group</taxon>
        <taxon>Halobacteria</taxon>
        <taxon>Halobacteriales</taxon>
        <taxon>Natrialbaceae</taxon>
        <taxon>Natronorubrum</taxon>
    </lineage>
</organism>
<evidence type="ECO:0008006" key="4">
    <source>
        <dbReference type="Google" id="ProtNLM"/>
    </source>
</evidence>
<accession>A0A4D6HQF3</accession>
<gene>
    <name evidence="2" type="ORF">DV706_14300</name>
</gene>
<dbReference type="RefSeq" id="WP_006065746.1">
    <property type="nucleotide sequence ID" value="NZ_CP031305.1"/>
</dbReference>
<dbReference type="EMBL" id="CP031305">
    <property type="protein sequence ID" value="QCC55538.1"/>
    <property type="molecule type" value="Genomic_DNA"/>
</dbReference>
<dbReference type="GeneID" id="39852435"/>
<sequence>MSGTAVVVAGCVLAITVVVGLVAHECAHAAVLRLAGVEYTITYFPGRTGGVVGLLASCPWAAVHPRPTGRESTTILRVAALAPLLLAVPAFGLGASGLVPVESPVVTAVGIGWLACALPSPQDFSVAFYAHRALEETTSDKPNTATPVSRAD</sequence>
<dbReference type="AlphaFoldDB" id="A0A4D6HQF3"/>
<dbReference type="KEGG" id="nbg:DV706_14300"/>
<keyword evidence="1" id="KW-0812">Transmembrane</keyword>
<evidence type="ECO:0000313" key="2">
    <source>
        <dbReference type="EMBL" id="QCC55538.1"/>
    </source>
</evidence>
<evidence type="ECO:0000313" key="3">
    <source>
        <dbReference type="Proteomes" id="UP000296822"/>
    </source>
</evidence>
<feature type="transmembrane region" description="Helical" evidence="1">
    <location>
        <begin position="75"/>
        <end position="95"/>
    </location>
</feature>
<name>A0A4D6HQF3_9EURY</name>
<keyword evidence="1" id="KW-1133">Transmembrane helix</keyword>